<feature type="active site" evidence="4">
    <location>
        <position position="61"/>
    </location>
</feature>
<dbReference type="PANTHER" id="PTHR42872:SF6">
    <property type="entry name" value="PROTEIN-GLUTAMATE METHYLESTERASE_PROTEIN-GLUTAMINE GLUTAMINASE"/>
    <property type="match status" value="1"/>
</dbReference>
<evidence type="ECO:0000256" key="5">
    <source>
        <dbReference type="SAM" id="MobiDB-lite"/>
    </source>
</evidence>
<evidence type="ECO:0000259" key="6">
    <source>
        <dbReference type="PROSITE" id="PS50122"/>
    </source>
</evidence>
<dbReference type="GO" id="GO:0008984">
    <property type="term" value="F:protein-glutamate methylesterase activity"/>
    <property type="evidence" value="ECO:0007669"/>
    <property type="project" value="UniProtKB-EC"/>
</dbReference>
<feature type="domain" description="CheB-type methylesterase" evidence="6">
    <location>
        <begin position="25"/>
        <end position="212"/>
    </location>
</feature>
<proteinExistence type="predicted"/>
<dbReference type="GO" id="GO:0005737">
    <property type="term" value="C:cytoplasm"/>
    <property type="evidence" value="ECO:0007669"/>
    <property type="project" value="InterPro"/>
</dbReference>
<evidence type="ECO:0000256" key="1">
    <source>
        <dbReference type="ARBA" id="ARBA00022801"/>
    </source>
</evidence>
<dbReference type="GO" id="GO:0006935">
    <property type="term" value="P:chemotaxis"/>
    <property type="evidence" value="ECO:0007669"/>
    <property type="project" value="UniProtKB-UniRule"/>
</dbReference>
<gene>
    <name evidence="7" type="ORF">DEJ49_18910</name>
</gene>
<dbReference type="AlphaFoldDB" id="A0A5P2CNR9"/>
<protein>
    <recommendedName>
        <fullName evidence="2">protein-glutamate methylesterase</fullName>
        <ecNumber evidence="2">3.1.1.61</ecNumber>
    </recommendedName>
</protein>
<feature type="active site" evidence="4">
    <location>
        <position position="34"/>
    </location>
</feature>
<feature type="active site" evidence="4">
    <location>
        <position position="154"/>
    </location>
</feature>
<feature type="region of interest" description="Disordered" evidence="5">
    <location>
        <begin position="1"/>
        <end position="24"/>
    </location>
</feature>
<dbReference type="PANTHER" id="PTHR42872">
    <property type="entry name" value="PROTEIN-GLUTAMATE METHYLESTERASE/PROTEIN-GLUTAMINE GLUTAMINASE"/>
    <property type="match status" value="1"/>
</dbReference>
<evidence type="ECO:0000256" key="4">
    <source>
        <dbReference type="PROSITE-ProRule" id="PRU00050"/>
    </source>
</evidence>
<evidence type="ECO:0000256" key="3">
    <source>
        <dbReference type="ARBA" id="ARBA00048267"/>
    </source>
</evidence>
<sequence>MTAAQPSPPQPDDDHPTAGRTPTGPYAVVAVASSAGGIQGLSELLGALGPELPVPVLVVQHLDPRHRTVIADVLDRRTDLPVELAEPGEKPAPGTVHIAPPGRHLLVGSDGDLTLSDAELVHFVRPSADLLFESVAAYYGPRAIACVLTGTGVDGAMGVEAVHSRGGTVIVEDPRTAEFSGMPQAALNTGAVDFVLPLVEIAAVVRGLLDATGQ</sequence>
<dbReference type="EMBL" id="CP029191">
    <property type="protein sequence ID" value="QES42781.1"/>
    <property type="molecule type" value="Genomic_DNA"/>
</dbReference>
<dbReference type="CDD" id="cd16433">
    <property type="entry name" value="CheB"/>
    <property type="match status" value="1"/>
</dbReference>
<dbReference type="SUPFAM" id="SSF52738">
    <property type="entry name" value="Methylesterase CheB, C-terminal domain"/>
    <property type="match status" value="1"/>
</dbReference>
<keyword evidence="1 4" id="KW-0378">Hydrolase</keyword>
<comment type="catalytic activity">
    <reaction evidence="3">
        <text>[protein]-L-glutamate 5-O-methyl ester + H2O = L-glutamyl-[protein] + methanol + H(+)</text>
        <dbReference type="Rhea" id="RHEA:23236"/>
        <dbReference type="Rhea" id="RHEA-COMP:10208"/>
        <dbReference type="Rhea" id="RHEA-COMP:10311"/>
        <dbReference type="ChEBI" id="CHEBI:15377"/>
        <dbReference type="ChEBI" id="CHEBI:15378"/>
        <dbReference type="ChEBI" id="CHEBI:17790"/>
        <dbReference type="ChEBI" id="CHEBI:29973"/>
        <dbReference type="ChEBI" id="CHEBI:82795"/>
        <dbReference type="EC" id="3.1.1.61"/>
    </reaction>
</comment>
<dbReference type="InterPro" id="IPR000673">
    <property type="entry name" value="Sig_transdc_resp-reg_Me-estase"/>
</dbReference>
<dbReference type="InterPro" id="IPR035909">
    <property type="entry name" value="CheB_C"/>
</dbReference>
<dbReference type="GO" id="GO:0000156">
    <property type="term" value="F:phosphorelay response regulator activity"/>
    <property type="evidence" value="ECO:0007669"/>
    <property type="project" value="InterPro"/>
</dbReference>
<accession>A0A5P2CNR9</accession>
<organism evidence="7 8">
    <name type="scientific">Streptomyces venezuelae</name>
    <dbReference type="NCBI Taxonomy" id="54571"/>
    <lineage>
        <taxon>Bacteria</taxon>
        <taxon>Bacillati</taxon>
        <taxon>Actinomycetota</taxon>
        <taxon>Actinomycetes</taxon>
        <taxon>Kitasatosporales</taxon>
        <taxon>Streptomycetaceae</taxon>
        <taxon>Streptomyces</taxon>
    </lineage>
</organism>
<dbReference type="Gene3D" id="3.40.50.180">
    <property type="entry name" value="Methylesterase CheB, C-terminal domain"/>
    <property type="match status" value="1"/>
</dbReference>
<dbReference type="Pfam" id="PF01339">
    <property type="entry name" value="CheB_methylest"/>
    <property type="match status" value="1"/>
</dbReference>
<dbReference type="Proteomes" id="UP000324015">
    <property type="component" value="Chromosome"/>
</dbReference>
<feature type="compositionally biased region" description="Pro residues" evidence="5">
    <location>
        <begin position="1"/>
        <end position="10"/>
    </location>
</feature>
<dbReference type="EC" id="3.1.1.61" evidence="2"/>
<name>A0A5P2CNR9_STRVZ</name>
<dbReference type="PROSITE" id="PS50122">
    <property type="entry name" value="CHEB"/>
    <property type="match status" value="1"/>
</dbReference>
<evidence type="ECO:0000313" key="8">
    <source>
        <dbReference type="Proteomes" id="UP000324015"/>
    </source>
</evidence>
<evidence type="ECO:0000256" key="2">
    <source>
        <dbReference type="ARBA" id="ARBA00039140"/>
    </source>
</evidence>
<keyword evidence="4" id="KW-0145">Chemotaxis</keyword>
<evidence type="ECO:0000313" key="7">
    <source>
        <dbReference type="EMBL" id="QES42781.1"/>
    </source>
</evidence>
<reference evidence="7 8" key="1">
    <citation type="submission" date="2018-05" db="EMBL/GenBank/DDBJ databases">
        <title>Streptomyces venezuelae.</title>
        <authorList>
            <person name="Kim W."/>
            <person name="Lee N."/>
            <person name="Cho B.-K."/>
        </authorList>
    </citation>
    <scope>NUCLEOTIDE SEQUENCE [LARGE SCALE GENOMIC DNA]</scope>
    <source>
        <strain evidence="7 8">ATCC 14585</strain>
    </source>
</reference>